<dbReference type="PROSITE" id="PS00028">
    <property type="entry name" value="ZINC_FINGER_C2H2_1"/>
    <property type="match status" value="1"/>
</dbReference>
<dbReference type="InterPro" id="IPR013087">
    <property type="entry name" value="Znf_C2H2_type"/>
</dbReference>
<evidence type="ECO:0000259" key="3">
    <source>
        <dbReference type="PROSITE" id="PS50157"/>
    </source>
</evidence>
<feature type="region of interest" description="Disordered" evidence="1">
    <location>
        <begin position="1"/>
        <end position="20"/>
    </location>
</feature>
<keyword evidence="2" id="KW-0812">Transmembrane</keyword>
<protein>
    <submittedName>
        <fullName evidence="4">C2H2-type zinc finger protein</fullName>
    </submittedName>
</protein>
<feature type="transmembrane region" description="Helical" evidence="2">
    <location>
        <begin position="91"/>
        <end position="111"/>
    </location>
</feature>
<dbReference type="InterPro" id="IPR055833">
    <property type="entry name" value="DUF7410"/>
</dbReference>
<dbReference type="EMBL" id="JBHTAG010000002">
    <property type="protein sequence ID" value="MFC7096599.1"/>
    <property type="molecule type" value="Genomic_DNA"/>
</dbReference>
<accession>A0ABD5WST3</accession>
<evidence type="ECO:0000313" key="4">
    <source>
        <dbReference type="EMBL" id="MFC7096599.1"/>
    </source>
</evidence>
<comment type="caution">
    <text evidence="4">The sequence shown here is derived from an EMBL/GenBank/DDBJ whole genome shotgun (WGS) entry which is preliminary data.</text>
</comment>
<evidence type="ECO:0000313" key="5">
    <source>
        <dbReference type="Proteomes" id="UP001596388"/>
    </source>
</evidence>
<keyword evidence="2" id="KW-0472">Membrane</keyword>
<feature type="domain" description="C2H2-type" evidence="3">
    <location>
        <begin position="41"/>
        <end position="64"/>
    </location>
</feature>
<dbReference type="RefSeq" id="WP_276238936.1">
    <property type="nucleotide sequence ID" value="NZ_CP119989.1"/>
</dbReference>
<organism evidence="4 5">
    <name type="scientific">Halobaculum marinum</name>
    <dbReference type="NCBI Taxonomy" id="3031996"/>
    <lineage>
        <taxon>Archaea</taxon>
        <taxon>Methanobacteriati</taxon>
        <taxon>Methanobacteriota</taxon>
        <taxon>Stenosarchaea group</taxon>
        <taxon>Halobacteria</taxon>
        <taxon>Halobacteriales</taxon>
        <taxon>Haloferacaceae</taxon>
        <taxon>Halobaculum</taxon>
    </lineage>
</organism>
<dbReference type="Pfam" id="PF24166">
    <property type="entry name" value="DUF7410"/>
    <property type="match status" value="1"/>
</dbReference>
<dbReference type="AlphaFoldDB" id="A0ABD5WST3"/>
<feature type="compositionally biased region" description="Basic and acidic residues" evidence="1">
    <location>
        <begin position="8"/>
        <end position="19"/>
    </location>
</feature>
<reference evidence="4 5" key="1">
    <citation type="journal article" date="2019" name="Int. J. Syst. Evol. Microbiol.">
        <title>The Global Catalogue of Microorganisms (GCM) 10K type strain sequencing project: providing services to taxonomists for standard genome sequencing and annotation.</title>
        <authorList>
            <consortium name="The Broad Institute Genomics Platform"/>
            <consortium name="The Broad Institute Genome Sequencing Center for Infectious Disease"/>
            <person name="Wu L."/>
            <person name="Ma J."/>
        </authorList>
    </citation>
    <scope>NUCLEOTIDE SEQUENCE [LARGE SCALE GENOMIC DNA]</scope>
    <source>
        <strain evidence="4 5">DT55</strain>
    </source>
</reference>
<gene>
    <name evidence="4" type="ORF">ACFQKD_04710</name>
</gene>
<name>A0ABD5WST3_9EURY</name>
<evidence type="ECO:0000256" key="1">
    <source>
        <dbReference type="SAM" id="MobiDB-lite"/>
    </source>
</evidence>
<keyword evidence="2" id="KW-1133">Transmembrane helix</keyword>
<dbReference type="Proteomes" id="UP001596388">
    <property type="component" value="Unassembled WGS sequence"/>
</dbReference>
<keyword evidence="5" id="KW-1185">Reference proteome</keyword>
<dbReference type="GeneID" id="79269511"/>
<dbReference type="PROSITE" id="PS50157">
    <property type="entry name" value="ZINC_FINGER_C2H2_2"/>
    <property type="match status" value="1"/>
</dbReference>
<sequence length="112" mass="12597">MTRADPTTNEHERNGRESDAVDAVDAAAVERYAVPPGATAYECPRCGRPFAHERHRDLHLGQSHGDLTDDERDAYAAARDDETDDLRHFRIVSLGLLVLFYFGFLFLFAIFG</sequence>
<proteinExistence type="predicted"/>
<evidence type="ECO:0000256" key="2">
    <source>
        <dbReference type="SAM" id="Phobius"/>
    </source>
</evidence>